<keyword evidence="2" id="KW-1185">Reference proteome</keyword>
<accession>A0AAD5DBI8</accession>
<sequence length="112" mass="12884">MYLDPRIVLPNKVSGPLHYRCTILPQEENIPGIVSQSTEFHKKFMDDVSIIIQVACGFRIVVFTDLMVAERVVRHKHIIDGRIVEAKKTIPRDDQQLTWGMRVFTGHRAPFA</sequence>
<gene>
    <name evidence="1" type="ORF">M8C21_005564</name>
</gene>
<organism evidence="1 2">
    <name type="scientific">Ambrosia artemisiifolia</name>
    <name type="common">Common ragweed</name>
    <dbReference type="NCBI Taxonomy" id="4212"/>
    <lineage>
        <taxon>Eukaryota</taxon>
        <taxon>Viridiplantae</taxon>
        <taxon>Streptophyta</taxon>
        <taxon>Embryophyta</taxon>
        <taxon>Tracheophyta</taxon>
        <taxon>Spermatophyta</taxon>
        <taxon>Magnoliopsida</taxon>
        <taxon>eudicotyledons</taxon>
        <taxon>Gunneridae</taxon>
        <taxon>Pentapetalae</taxon>
        <taxon>asterids</taxon>
        <taxon>campanulids</taxon>
        <taxon>Asterales</taxon>
        <taxon>Asteraceae</taxon>
        <taxon>Asteroideae</taxon>
        <taxon>Heliantheae alliance</taxon>
        <taxon>Heliantheae</taxon>
        <taxon>Ambrosia</taxon>
    </lineage>
</organism>
<dbReference type="InterPro" id="IPR015422">
    <property type="entry name" value="PyrdxlP-dep_Trfase_small"/>
</dbReference>
<dbReference type="Gene3D" id="3.90.1150.10">
    <property type="entry name" value="Aspartate Aminotransferase, domain 1"/>
    <property type="match status" value="1"/>
</dbReference>
<evidence type="ECO:0000313" key="2">
    <source>
        <dbReference type="Proteomes" id="UP001206925"/>
    </source>
</evidence>
<proteinExistence type="predicted"/>
<protein>
    <submittedName>
        <fullName evidence="1">Uncharacterized protein</fullName>
    </submittedName>
</protein>
<name>A0AAD5DBI8_AMBAR</name>
<dbReference type="AlphaFoldDB" id="A0AAD5DBI8"/>
<reference evidence="1" key="1">
    <citation type="submission" date="2022-06" db="EMBL/GenBank/DDBJ databases">
        <title>Uncovering the hologenomic basis of an extraordinary plant invasion.</title>
        <authorList>
            <person name="Bieker V.C."/>
            <person name="Martin M.D."/>
            <person name="Gilbert T."/>
            <person name="Hodgins K."/>
            <person name="Battlay P."/>
            <person name="Petersen B."/>
            <person name="Wilson J."/>
        </authorList>
    </citation>
    <scope>NUCLEOTIDE SEQUENCE</scope>
    <source>
        <strain evidence="1">AA19_3_7</strain>
        <tissue evidence="1">Leaf</tissue>
    </source>
</reference>
<evidence type="ECO:0000313" key="1">
    <source>
        <dbReference type="EMBL" id="KAI7757563.1"/>
    </source>
</evidence>
<dbReference type="Proteomes" id="UP001206925">
    <property type="component" value="Unassembled WGS sequence"/>
</dbReference>
<dbReference type="EMBL" id="JAMZMK010000100">
    <property type="protein sequence ID" value="KAI7757563.1"/>
    <property type="molecule type" value="Genomic_DNA"/>
</dbReference>
<comment type="caution">
    <text evidence="1">The sequence shown here is derived from an EMBL/GenBank/DDBJ whole genome shotgun (WGS) entry which is preliminary data.</text>
</comment>